<dbReference type="AlphaFoldDB" id="J0CWS9"/>
<dbReference type="KEGG" id="adl:AURDEDRAFT_188828"/>
<dbReference type="PROSITE" id="PS50865">
    <property type="entry name" value="ZF_MYND_2"/>
    <property type="match status" value="1"/>
</dbReference>
<dbReference type="EMBL" id="JH687902">
    <property type="protein sequence ID" value="EJD35144.1"/>
    <property type="molecule type" value="Genomic_DNA"/>
</dbReference>
<name>J0CWS9_AURST</name>
<keyword evidence="3" id="KW-0862">Zinc</keyword>
<evidence type="ECO:0000313" key="6">
    <source>
        <dbReference type="EMBL" id="EJD35144.1"/>
    </source>
</evidence>
<dbReference type="Pfam" id="PF01753">
    <property type="entry name" value="zf-MYND"/>
    <property type="match status" value="1"/>
</dbReference>
<sequence length="461" mass="50346">MELLSRADALAAFLPGDFSQPACPRCFASFADLLWSSDPSDIDRLLAVAHPFLNACVAIILKLSGNDIDNLRAALETSDATCIRAHAAPRTCLTEGRDAVHVIVDAACHSLGACFIRPTEGASDRANKARAAFESRGGHWPTSATQLFPDGEAIILRALVHWAGVLESGSPLHVIAGFTALAHPIVFSTIVRDRELHAALVAVILERLRTCELVSRAEFYGAVENRSPAFRACIQSILAVSMLLAVIQNGPDGGENDTLILLQPRAQEAFRTIVRALDFLEGTTGTGAYPLLAEVANRLQQLLKLPDSALPPAVRAHRLPDMNIIDMVIWVLALLREKRSRWCPGPGCGRFVHQLEPGAAMHPCAGCGIAHYCSRACERRDWEDGRHEKLCSIMSAIEQADVAFDAFQVYSREDRNLIVNFAVSHDVLSWELKERARHLLAPRVEITAFVIGGFFRGTRAD</sequence>
<evidence type="ECO:0000256" key="1">
    <source>
        <dbReference type="ARBA" id="ARBA00022723"/>
    </source>
</evidence>
<keyword evidence="7" id="KW-1185">Reference proteome</keyword>
<evidence type="ECO:0000313" key="7">
    <source>
        <dbReference type="Proteomes" id="UP000006514"/>
    </source>
</evidence>
<dbReference type="InterPro" id="IPR002893">
    <property type="entry name" value="Znf_MYND"/>
</dbReference>
<evidence type="ECO:0000259" key="5">
    <source>
        <dbReference type="PROSITE" id="PS50865"/>
    </source>
</evidence>
<dbReference type="InParanoid" id="J0CWS9"/>
<evidence type="ECO:0000256" key="4">
    <source>
        <dbReference type="PROSITE-ProRule" id="PRU00134"/>
    </source>
</evidence>
<dbReference type="Gene3D" id="6.10.140.2220">
    <property type="match status" value="1"/>
</dbReference>
<accession>J0CWS9</accession>
<dbReference type="Proteomes" id="UP000006514">
    <property type="component" value="Unassembled WGS sequence"/>
</dbReference>
<proteinExistence type="predicted"/>
<dbReference type="OrthoDB" id="549788at2759"/>
<keyword evidence="2 4" id="KW-0863">Zinc-finger</keyword>
<dbReference type="GO" id="GO:0008270">
    <property type="term" value="F:zinc ion binding"/>
    <property type="evidence" value="ECO:0007669"/>
    <property type="project" value="UniProtKB-KW"/>
</dbReference>
<evidence type="ECO:0000256" key="2">
    <source>
        <dbReference type="ARBA" id="ARBA00022771"/>
    </source>
</evidence>
<dbReference type="SUPFAM" id="SSF144232">
    <property type="entry name" value="HIT/MYND zinc finger-like"/>
    <property type="match status" value="1"/>
</dbReference>
<gene>
    <name evidence="6" type="ORF">AURDEDRAFT_188828</name>
</gene>
<protein>
    <recommendedName>
        <fullName evidence="5">MYND-type domain-containing protein</fullName>
    </recommendedName>
</protein>
<reference evidence="7" key="1">
    <citation type="journal article" date="2012" name="Science">
        <title>The Paleozoic origin of enzymatic lignin decomposition reconstructed from 31 fungal genomes.</title>
        <authorList>
            <person name="Floudas D."/>
            <person name="Binder M."/>
            <person name="Riley R."/>
            <person name="Barry K."/>
            <person name="Blanchette R.A."/>
            <person name="Henrissat B."/>
            <person name="Martinez A.T."/>
            <person name="Otillar R."/>
            <person name="Spatafora J.W."/>
            <person name="Yadav J.S."/>
            <person name="Aerts A."/>
            <person name="Benoit I."/>
            <person name="Boyd A."/>
            <person name="Carlson A."/>
            <person name="Copeland A."/>
            <person name="Coutinho P.M."/>
            <person name="de Vries R.P."/>
            <person name="Ferreira P."/>
            <person name="Findley K."/>
            <person name="Foster B."/>
            <person name="Gaskell J."/>
            <person name="Glotzer D."/>
            <person name="Gorecki P."/>
            <person name="Heitman J."/>
            <person name="Hesse C."/>
            <person name="Hori C."/>
            <person name="Igarashi K."/>
            <person name="Jurgens J.A."/>
            <person name="Kallen N."/>
            <person name="Kersten P."/>
            <person name="Kohler A."/>
            <person name="Kuees U."/>
            <person name="Kumar T.K.A."/>
            <person name="Kuo A."/>
            <person name="LaButti K."/>
            <person name="Larrondo L.F."/>
            <person name="Lindquist E."/>
            <person name="Ling A."/>
            <person name="Lombard V."/>
            <person name="Lucas S."/>
            <person name="Lundell T."/>
            <person name="Martin R."/>
            <person name="McLaughlin D.J."/>
            <person name="Morgenstern I."/>
            <person name="Morin E."/>
            <person name="Murat C."/>
            <person name="Nagy L.G."/>
            <person name="Nolan M."/>
            <person name="Ohm R.A."/>
            <person name="Patyshakuliyeva A."/>
            <person name="Rokas A."/>
            <person name="Ruiz-Duenas F.J."/>
            <person name="Sabat G."/>
            <person name="Salamov A."/>
            <person name="Samejima M."/>
            <person name="Schmutz J."/>
            <person name="Slot J.C."/>
            <person name="St John F."/>
            <person name="Stenlid J."/>
            <person name="Sun H."/>
            <person name="Sun S."/>
            <person name="Syed K."/>
            <person name="Tsang A."/>
            <person name="Wiebenga A."/>
            <person name="Young D."/>
            <person name="Pisabarro A."/>
            <person name="Eastwood D.C."/>
            <person name="Martin F."/>
            <person name="Cullen D."/>
            <person name="Grigoriev I.V."/>
            <person name="Hibbett D.S."/>
        </authorList>
    </citation>
    <scope>NUCLEOTIDE SEQUENCE [LARGE SCALE GENOMIC DNA]</scope>
    <source>
        <strain evidence="7">TFB10046</strain>
    </source>
</reference>
<keyword evidence="1" id="KW-0479">Metal-binding</keyword>
<evidence type="ECO:0000256" key="3">
    <source>
        <dbReference type="ARBA" id="ARBA00022833"/>
    </source>
</evidence>
<dbReference type="CDD" id="cd20335">
    <property type="entry name" value="BRcat_RBR"/>
    <property type="match status" value="1"/>
</dbReference>
<feature type="domain" description="MYND-type" evidence="5">
    <location>
        <begin position="345"/>
        <end position="391"/>
    </location>
</feature>
<organism evidence="6 7">
    <name type="scientific">Auricularia subglabra (strain TFB-10046 / SS5)</name>
    <name type="common">White-rot fungus</name>
    <name type="synonym">Auricularia delicata (strain TFB10046)</name>
    <dbReference type="NCBI Taxonomy" id="717982"/>
    <lineage>
        <taxon>Eukaryota</taxon>
        <taxon>Fungi</taxon>
        <taxon>Dikarya</taxon>
        <taxon>Basidiomycota</taxon>
        <taxon>Agaricomycotina</taxon>
        <taxon>Agaricomycetes</taxon>
        <taxon>Auriculariales</taxon>
        <taxon>Auriculariaceae</taxon>
        <taxon>Auricularia</taxon>
    </lineage>
</organism>